<feature type="transmembrane region" description="Helical" evidence="1">
    <location>
        <begin position="275"/>
        <end position="294"/>
    </location>
</feature>
<evidence type="ECO:0000256" key="1">
    <source>
        <dbReference type="SAM" id="Phobius"/>
    </source>
</evidence>
<dbReference type="AlphaFoldDB" id="A0A7W8D809"/>
<accession>A0A7W8D809</accession>
<evidence type="ECO:0000313" key="3">
    <source>
        <dbReference type="EMBL" id="MBB5209292.1"/>
    </source>
</evidence>
<keyword evidence="1" id="KW-1133">Transmembrane helix</keyword>
<evidence type="ECO:0000259" key="2">
    <source>
        <dbReference type="Pfam" id="PF05569"/>
    </source>
</evidence>
<comment type="caution">
    <text evidence="3">The sequence shown here is derived from an EMBL/GenBank/DDBJ whole genome shotgun (WGS) entry which is preliminary data.</text>
</comment>
<keyword evidence="1" id="KW-0812">Transmembrane</keyword>
<protein>
    <submittedName>
        <fullName evidence="3">Beta-lactamase regulating signal transducer with metallopeptidase domain</fullName>
    </submittedName>
</protein>
<dbReference type="CDD" id="cd07341">
    <property type="entry name" value="M56_BlaR1_MecR1_like"/>
    <property type="match status" value="1"/>
</dbReference>
<dbReference type="InterPro" id="IPR008756">
    <property type="entry name" value="Peptidase_M56"/>
</dbReference>
<dbReference type="Pfam" id="PF05569">
    <property type="entry name" value="Peptidase_M56"/>
    <property type="match status" value="1"/>
</dbReference>
<keyword evidence="4" id="KW-1185">Reference proteome</keyword>
<organism evidence="3 4">
    <name type="scientific">Chiayiivirga flava</name>
    <dbReference type="NCBI Taxonomy" id="659595"/>
    <lineage>
        <taxon>Bacteria</taxon>
        <taxon>Pseudomonadati</taxon>
        <taxon>Pseudomonadota</taxon>
        <taxon>Gammaproteobacteria</taxon>
        <taxon>Lysobacterales</taxon>
        <taxon>Lysobacteraceae</taxon>
        <taxon>Chiayiivirga</taxon>
    </lineage>
</organism>
<dbReference type="InterPro" id="IPR052173">
    <property type="entry name" value="Beta-lactam_resp_regulator"/>
</dbReference>
<dbReference type="EMBL" id="JACHHP010000005">
    <property type="protein sequence ID" value="MBB5209292.1"/>
    <property type="molecule type" value="Genomic_DNA"/>
</dbReference>
<reference evidence="3 4" key="1">
    <citation type="submission" date="2020-08" db="EMBL/GenBank/DDBJ databases">
        <title>Genomic Encyclopedia of Type Strains, Phase IV (KMG-IV): sequencing the most valuable type-strain genomes for metagenomic binning, comparative biology and taxonomic classification.</title>
        <authorList>
            <person name="Goeker M."/>
        </authorList>
    </citation>
    <scope>NUCLEOTIDE SEQUENCE [LARGE SCALE GENOMIC DNA]</scope>
    <source>
        <strain evidence="3 4">DSM 24163</strain>
    </source>
</reference>
<feature type="transmembrane region" description="Helical" evidence="1">
    <location>
        <begin position="6"/>
        <end position="26"/>
    </location>
</feature>
<keyword evidence="1" id="KW-0472">Membrane</keyword>
<gene>
    <name evidence="3" type="ORF">HNQ52_002855</name>
</gene>
<dbReference type="PANTHER" id="PTHR34978:SF3">
    <property type="entry name" value="SLR0241 PROTEIN"/>
    <property type="match status" value="1"/>
</dbReference>
<dbReference type="PANTHER" id="PTHR34978">
    <property type="entry name" value="POSSIBLE SENSOR-TRANSDUCER PROTEIN BLAR"/>
    <property type="match status" value="1"/>
</dbReference>
<name>A0A7W8D809_9GAMM</name>
<evidence type="ECO:0000313" key="4">
    <source>
        <dbReference type="Proteomes" id="UP000521199"/>
    </source>
</evidence>
<proteinExistence type="predicted"/>
<sequence length="538" mass="57246">MAADLLQILWNATLALTIALVLVLLMRVPLRRLGGAAVLRWPWAAVPLAPAAALLPARTLEPAVVQAPALHASFDAMPSVASAAGGAIEGWSIWLLAAWAVGSAACALLCVRQQRRFERLLGGLQHADDGTWRAQSCVGTPALLGVLSPRIVLPADFDERFTPIERELALAHERAHRDARDTRIAAIAATLRCVFWFHPLVHVAARCLRLDLEYACDATVLAAHPQHRRSYAEALVKAQPGPLLPLGCHWDAGRPLLARVRQLAAPLPGAKRLGVARAVAALLVLLATTTAWALQPGVPTDGDARWIEAHVSLKPRADFGVSSPAAAEPARVIVRSGGTFAVRMGEDGAIWEVTGVPRFDGTGRIHLDVQLLRGGELEMSSSDSIAPGQTLALRSAAADDGVGATATITVWPARDAAVPREQEPATRVTGRMRIGVDGRGDTSFFDHGVDEEREAHVADAGGLRVFYRVTALSATQATIAFRIEQRRDDGSTFILSTPTLVVERGTDAGLRIDVPADSLKGAATAARQLDARLTIDPA</sequence>
<feature type="transmembrane region" description="Helical" evidence="1">
    <location>
        <begin position="91"/>
        <end position="111"/>
    </location>
</feature>
<dbReference type="Proteomes" id="UP000521199">
    <property type="component" value="Unassembled WGS sequence"/>
</dbReference>
<dbReference type="RefSeq" id="WP_183961824.1">
    <property type="nucleotide sequence ID" value="NZ_JACHHP010000005.1"/>
</dbReference>
<feature type="domain" description="Peptidase M56" evidence="2">
    <location>
        <begin position="8"/>
        <end position="260"/>
    </location>
</feature>